<dbReference type="STRING" id="1676925.ENSPKIP00000018012"/>
<organism evidence="1 2">
    <name type="scientific">Paramormyrops kingsleyae</name>
    <dbReference type="NCBI Taxonomy" id="1676925"/>
    <lineage>
        <taxon>Eukaryota</taxon>
        <taxon>Metazoa</taxon>
        <taxon>Chordata</taxon>
        <taxon>Craniata</taxon>
        <taxon>Vertebrata</taxon>
        <taxon>Euteleostomi</taxon>
        <taxon>Actinopterygii</taxon>
        <taxon>Neopterygii</taxon>
        <taxon>Teleostei</taxon>
        <taxon>Osteoglossocephala</taxon>
        <taxon>Osteoglossomorpha</taxon>
        <taxon>Osteoglossiformes</taxon>
        <taxon>Mormyridae</taxon>
        <taxon>Paramormyrops</taxon>
    </lineage>
</organism>
<dbReference type="GeneTree" id="ENSGT00980000199739"/>
<evidence type="ECO:0000313" key="2">
    <source>
        <dbReference type="Proteomes" id="UP000261540"/>
    </source>
</evidence>
<accession>A0A3B3RHC2</accession>
<keyword evidence="2" id="KW-1185">Reference proteome</keyword>
<dbReference type="Proteomes" id="UP000261540">
    <property type="component" value="Unplaced"/>
</dbReference>
<dbReference type="PANTHER" id="PTHR38706">
    <property type="entry name" value="SI:CH211-198C19.1-RELATED"/>
    <property type="match status" value="1"/>
</dbReference>
<dbReference type="PANTHER" id="PTHR38706:SF2">
    <property type="match status" value="1"/>
</dbReference>
<sequence length="178" mass="21437">MVASQDLGTEFGSQYPRHGLSLLYWFCHEYISFDNNNEMKPNRDPQDGAYGFHYYGNNEDLLDSLSDHQGYAYYTVGNLLANVNSPDNERLPDYVFRYFRTSRYLYVWDQNNRDRIIVRRTPWGNIDRVYITQHYTRGTCSSTYDPDNTFRISRELIEDIHSTPRNWYFQYFGIYRYN</sequence>
<proteinExistence type="predicted"/>
<dbReference type="Ensembl" id="ENSPKIT00000042538.1">
    <property type="protein sequence ID" value="ENSPKIP00000018012.1"/>
    <property type="gene ID" value="ENSPKIG00000003727.1"/>
</dbReference>
<protein>
    <submittedName>
        <fullName evidence="1">Uncharacterized protein</fullName>
    </submittedName>
</protein>
<reference evidence="1" key="1">
    <citation type="submission" date="2025-08" db="UniProtKB">
        <authorList>
            <consortium name="Ensembl"/>
        </authorList>
    </citation>
    <scope>IDENTIFICATION</scope>
</reference>
<name>A0A3B3RHC2_9TELE</name>
<reference evidence="1" key="2">
    <citation type="submission" date="2025-09" db="UniProtKB">
        <authorList>
            <consortium name="Ensembl"/>
        </authorList>
    </citation>
    <scope>IDENTIFICATION</scope>
</reference>
<dbReference type="AlphaFoldDB" id="A0A3B3RHC2"/>
<evidence type="ECO:0000313" key="1">
    <source>
        <dbReference type="Ensembl" id="ENSPKIP00000018012.1"/>
    </source>
</evidence>